<protein>
    <recommendedName>
        <fullName evidence="3">C-type lysozyme inhibitor domain-containing protein</fullName>
    </recommendedName>
</protein>
<comment type="caution">
    <text evidence="1">The sequence shown here is derived from an EMBL/GenBank/DDBJ whole genome shotgun (WGS) entry which is preliminary data.</text>
</comment>
<dbReference type="PROSITE" id="PS51257">
    <property type="entry name" value="PROKAR_LIPOPROTEIN"/>
    <property type="match status" value="1"/>
</dbReference>
<organism evidence="1 2">
    <name type="scientific">Chryseobacterium zhengzhouense</name>
    <dbReference type="NCBI Taxonomy" id="1636086"/>
    <lineage>
        <taxon>Bacteria</taxon>
        <taxon>Pseudomonadati</taxon>
        <taxon>Bacteroidota</taxon>
        <taxon>Flavobacteriia</taxon>
        <taxon>Flavobacteriales</taxon>
        <taxon>Weeksellaceae</taxon>
        <taxon>Chryseobacterium group</taxon>
        <taxon>Chryseobacterium</taxon>
    </lineage>
</organism>
<dbReference type="RefSeq" id="WP_378176926.1">
    <property type="nucleotide sequence ID" value="NZ_JBHTCR010000003.1"/>
</dbReference>
<reference evidence="2" key="1">
    <citation type="journal article" date="2019" name="Int. J. Syst. Evol. Microbiol.">
        <title>The Global Catalogue of Microorganisms (GCM) 10K type strain sequencing project: providing services to taxonomists for standard genome sequencing and annotation.</title>
        <authorList>
            <consortium name="The Broad Institute Genomics Platform"/>
            <consortium name="The Broad Institute Genome Sequencing Center for Infectious Disease"/>
            <person name="Wu L."/>
            <person name="Ma J."/>
        </authorList>
    </citation>
    <scope>NUCLEOTIDE SEQUENCE [LARGE SCALE GENOMIC DNA]</scope>
    <source>
        <strain evidence="2">CCUG 54781</strain>
    </source>
</reference>
<evidence type="ECO:0000313" key="2">
    <source>
        <dbReference type="Proteomes" id="UP001596550"/>
    </source>
</evidence>
<keyword evidence="2" id="KW-1185">Reference proteome</keyword>
<gene>
    <name evidence="1" type="ORF">ACFQO9_08610</name>
</gene>
<evidence type="ECO:0000313" key="1">
    <source>
        <dbReference type="EMBL" id="MFC7346771.1"/>
    </source>
</evidence>
<proteinExistence type="predicted"/>
<sequence>MIKKIMAVCLLSSLVIACKKEGNKGVVKTDSANTEILADNGAVDSTITYNTSVNGTKTVKTDFVYKATDGTLVKVIFNYDPEKRSVSITNNNKTFVLDKTEAKTNETTYEKEDMKATVKGDSLIIHQGDNIIELKRTKI</sequence>
<dbReference type="EMBL" id="JBHTCR010000003">
    <property type="protein sequence ID" value="MFC7346771.1"/>
    <property type="molecule type" value="Genomic_DNA"/>
</dbReference>
<evidence type="ECO:0008006" key="3">
    <source>
        <dbReference type="Google" id="ProtNLM"/>
    </source>
</evidence>
<name>A0ABW2LW44_9FLAO</name>
<dbReference type="Proteomes" id="UP001596550">
    <property type="component" value="Unassembled WGS sequence"/>
</dbReference>
<accession>A0ABW2LW44</accession>